<sequence length="83" mass="9204">MSRLTIDINEQQHQTLKAIAALQGKSIKQYALERLFPQADDAQGLADLQNLLLQRLSEANRGDVSTLSITEIVQDEVQASANR</sequence>
<name>A0ABT9JVF2_9PROT</name>
<dbReference type="SUPFAM" id="SSF47598">
    <property type="entry name" value="Ribbon-helix-helix"/>
    <property type="match status" value="1"/>
</dbReference>
<organism evidence="2 3">
    <name type="scientific">Methylophilus aquaticus</name>
    <dbReference type="NCBI Taxonomy" id="1971610"/>
    <lineage>
        <taxon>Bacteria</taxon>
        <taxon>Pseudomonadati</taxon>
        <taxon>Pseudomonadota</taxon>
        <taxon>Betaproteobacteria</taxon>
        <taxon>Nitrosomonadales</taxon>
        <taxon>Methylophilaceae</taxon>
        <taxon>Methylophilus</taxon>
    </lineage>
</organism>
<evidence type="ECO:0000313" key="2">
    <source>
        <dbReference type="EMBL" id="MDP8568537.1"/>
    </source>
</evidence>
<dbReference type="InterPro" id="IPR022789">
    <property type="entry name" value="ParD"/>
</dbReference>
<gene>
    <name evidence="2" type="ORF">Q9291_11820</name>
</gene>
<dbReference type="Gene3D" id="6.10.180.10">
    <property type="entry name" value="Antitoxin ParD"/>
    <property type="match status" value="1"/>
</dbReference>
<evidence type="ECO:0000313" key="3">
    <source>
        <dbReference type="Proteomes" id="UP001225906"/>
    </source>
</evidence>
<reference evidence="3" key="1">
    <citation type="journal article" date="2019" name="Int. J. Syst. Evol. Microbiol.">
        <title>The Global Catalogue of Microorganisms (GCM) 10K type strain sequencing project: providing services to taxonomists for standard genome sequencing and annotation.</title>
        <authorList>
            <consortium name="The Broad Institute Genomics Platform"/>
            <consortium name="The Broad Institute Genome Sequencing Center for Infectious Disease"/>
            <person name="Wu L."/>
            <person name="Ma J."/>
        </authorList>
    </citation>
    <scope>NUCLEOTIDE SEQUENCE [LARGE SCALE GENOMIC DNA]</scope>
    <source>
        <strain evidence="3">VKM B-3159</strain>
    </source>
</reference>
<proteinExistence type="predicted"/>
<protein>
    <submittedName>
        <fullName evidence="2">Antitoxin</fullName>
    </submittedName>
</protein>
<dbReference type="EMBL" id="JAVCAP010000026">
    <property type="protein sequence ID" value="MDP8568537.1"/>
    <property type="molecule type" value="Genomic_DNA"/>
</dbReference>
<evidence type="ECO:0000256" key="1">
    <source>
        <dbReference type="ARBA" id="ARBA00022649"/>
    </source>
</evidence>
<keyword evidence="1" id="KW-1277">Toxin-antitoxin system</keyword>
<dbReference type="InterPro" id="IPR038296">
    <property type="entry name" value="ParD_sf"/>
</dbReference>
<keyword evidence="3" id="KW-1185">Reference proteome</keyword>
<dbReference type="Proteomes" id="UP001225906">
    <property type="component" value="Unassembled WGS sequence"/>
</dbReference>
<dbReference type="RefSeq" id="WP_306390264.1">
    <property type="nucleotide sequence ID" value="NZ_JAVCAP010000026.1"/>
</dbReference>
<dbReference type="Pfam" id="PF09386">
    <property type="entry name" value="ParD"/>
    <property type="match status" value="1"/>
</dbReference>
<accession>A0ABT9JVF2</accession>
<comment type="caution">
    <text evidence="2">The sequence shown here is derived from an EMBL/GenBank/DDBJ whole genome shotgun (WGS) entry which is preliminary data.</text>
</comment>
<dbReference type="InterPro" id="IPR010985">
    <property type="entry name" value="Ribbon_hlx_hlx"/>
</dbReference>